<keyword evidence="2" id="KW-1133">Transmembrane helix</keyword>
<dbReference type="KEGG" id="ddf:DEFDS_1388"/>
<dbReference type="RefSeq" id="WP_013008095.1">
    <property type="nucleotide sequence ID" value="NC_013939.1"/>
</dbReference>
<keyword evidence="2" id="KW-0812">Transmembrane</keyword>
<feature type="domain" description="YhaN AAA" evidence="3">
    <location>
        <begin position="17"/>
        <end position="183"/>
    </location>
</feature>
<dbReference type="PANTHER" id="PTHR41259:SF1">
    <property type="entry name" value="DOUBLE-STRAND BREAK REPAIR RAD50 ATPASE, PUTATIVE-RELATED"/>
    <property type="match status" value="1"/>
</dbReference>
<sequence>MILSKLNVKITDLFEFNLHFNKGLNIIYGPNESGKTTLLHLFRYILYPFEKKSKPWFLDYLQSKATIYFLENSYEIYYDKNKQRFIPNDSLFKSIALNIDFKTFKNSFSISIEDLISFDFLTHLKNRTDILLQATSISDFKNISNIKQEFDKKLSSLFKERGKNPVINSLIIEINKLEKDIEYLKSQIEQFDDEYISLEELSKKELSLKRKLNELKDRIDLNNKLLTPFDSYLDIVVLENRKSELESELLVKNEDYKQVKELQSNIENVKREIENIEIEVSVLGKKLDEYNNNQVDENVLMRILALFNEVKMLDENELLENLKNLENSSFYKLISKYDVKDFKVILIGLTEKKDKLKVKIENLDRKIETMKAEQNKYKNAFILFGVLSLVSLFLVKKDVLIGLVGFTIFLFLSFFIFNKGRKLNKDLKLIEKEKDDNQKELDTTIDEIKNFELEGEITLKDLQKFFDDIEQTADEYKGLQGHLKKIKELKILCKEIGLKLEDAEFEKKIKMMLANSDYRQKLVNDKVVYEEKLQRKREQLRLLENKINDKLKELGVESLEDLEKGVERYNELISLEKEIIVKKERFQKLFGLKYESYKIKINSLNKYDIEKEINKLQEEISIYEDELNSILKSKSEINGKLKILVNKSELSEKEGTIELLKEKLKYNIQIYLDYFYAFNLLENTLKRFEKEFQPELLQKASVYFEKVTDGRYKKIITDFEGDYFVEGSNTQIKTIEQLSSGTRDQLFLALRLAFIDFIDNELNLPIFFDEVTANFDEEREDLFIKSLKMLSDKRQVFLFTCKYSLAEKLKSFVFKIG</sequence>
<protein>
    <recommendedName>
        <fullName evidence="3">YhaN AAA domain-containing protein</fullName>
    </recommendedName>
</protein>
<keyword evidence="2" id="KW-0472">Membrane</keyword>
<proteinExistence type="predicted"/>
<feature type="coiled-coil region" evidence="1">
    <location>
        <begin position="420"/>
        <end position="454"/>
    </location>
</feature>
<evidence type="ECO:0000313" key="4">
    <source>
        <dbReference type="EMBL" id="BAI80849.1"/>
    </source>
</evidence>
<evidence type="ECO:0000259" key="3">
    <source>
        <dbReference type="Pfam" id="PF13514"/>
    </source>
</evidence>
<dbReference type="STRING" id="639282.DEFDS_1388"/>
<feature type="transmembrane region" description="Helical" evidence="2">
    <location>
        <begin position="377"/>
        <end position="394"/>
    </location>
</feature>
<feature type="transmembrane region" description="Helical" evidence="2">
    <location>
        <begin position="400"/>
        <end position="418"/>
    </location>
</feature>
<dbReference type="Gene3D" id="3.40.50.300">
    <property type="entry name" value="P-loop containing nucleotide triphosphate hydrolases"/>
    <property type="match status" value="2"/>
</dbReference>
<dbReference type="Proteomes" id="UP000001520">
    <property type="component" value="Chromosome"/>
</dbReference>
<feature type="coiled-coil region" evidence="1">
    <location>
        <begin position="167"/>
        <end position="293"/>
    </location>
</feature>
<keyword evidence="5" id="KW-1185">Reference proteome</keyword>
<dbReference type="eggNOG" id="COG0419">
    <property type="taxonomic scope" value="Bacteria"/>
</dbReference>
<evidence type="ECO:0000256" key="2">
    <source>
        <dbReference type="SAM" id="Phobius"/>
    </source>
</evidence>
<organism evidence="4 5">
    <name type="scientific">Deferribacter desulfuricans (strain DSM 14783 / JCM 11476 / NBRC 101012 / SSM1)</name>
    <dbReference type="NCBI Taxonomy" id="639282"/>
    <lineage>
        <taxon>Bacteria</taxon>
        <taxon>Pseudomonadati</taxon>
        <taxon>Deferribacterota</taxon>
        <taxon>Deferribacteres</taxon>
        <taxon>Deferribacterales</taxon>
        <taxon>Deferribacteraceae</taxon>
        <taxon>Deferribacter</taxon>
    </lineage>
</organism>
<dbReference type="InterPro" id="IPR038734">
    <property type="entry name" value="YhaN_AAA"/>
</dbReference>
<dbReference type="AlphaFoldDB" id="D3PE26"/>
<name>D3PE26_DEFDS</name>
<feature type="coiled-coil region" evidence="1">
    <location>
        <begin position="346"/>
        <end position="380"/>
    </location>
</feature>
<dbReference type="Pfam" id="PF13514">
    <property type="entry name" value="AAA_27"/>
    <property type="match status" value="1"/>
</dbReference>
<dbReference type="EMBL" id="AP011529">
    <property type="protein sequence ID" value="BAI80849.1"/>
    <property type="molecule type" value="Genomic_DNA"/>
</dbReference>
<gene>
    <name evidence="4" type="ordered locus">DEFDS_1388</name>
</gene>
<feature type="coiled-coil region" evidence="1">
    <location>
        <begin position="519"/>
        <end position="553"/>
    </location>
</feature>
<dbReference type="OrthoDB" id="9764467at2"/>
<reference evidence="4 5" key="1">
    <citation type="journal article" date="2010" name="DNA Res.">
        <title>Bacterial lifestyle in a deep-sea hydrothermal vent chimney revealed by the genome sequence of the thermophilic bacterium Deferribacter desulfuricans SSM1.</title>
        <authorList>
            <person name="Takaki Y."/>
            <person name="Shimamura S."/>
            <person name="Nakagawa S."/>
            <person name="Fukuhara Y."/>
            <person name="Horikawa H."/>
            <person name="Ankai A."/>
            <person name="Harada T."/>
            <person name="Hosoyama A."/>
            <person name="Oguchi A."/>
            <person name="Fukui S."/>
            <person name="Fujita N."/>
            <person name="Takami H."/>
            <person name="Takai K."/>
        </authorList>
    </citation>
    <scope>NUCLEOTIDE SEQUENCE [LARGE SCALE GENOMIC DNA]</scope>
    <source>
        <strain evidence="5">DSM 14783 / JCM 11476 / NBRC 101012 / SSM1</strain>
    </source>
</reference>
<feature type="coiled-coil region" evidence="1">
    <location>
        <begin position="606"/>
        <end position="633"/>
    </location>
</feature>
<evidence type="ECO:0000313" key="5">
    <source>
        <dbReference type="Proteomes" id="UP000001520"/>
    </source>
</evidence>
<accession>D3PE26</accession>
<evidence type="ECO:0000256" key="1">
    <source>
        <dbReference type="SAM" id="Coils"/>
    </source>
</evidence>
<dbReference type="HOGENOM" id="CLU_367577_0_0_0"/>
<dbReference type="SUPFAM" id="SSF52540">
    <property type="entry name" value="P-loop containing nucleoside triphosphate hydrolases"/>
    <property type="match status" value="2"/>
</dbReference>
<keyword evidence="1" id="KW-0175">Coiled coil</keyword>
<dbReference type="InterPro" id="IPR027417">
    <property type="entry name" value="P-loop_NTPase"/>
</dbReference>
<dbReference type="PANTHER" id="PTHR41259">
    <property type="entry name" value="DOUBLE-STRAND BREAK REPAIR RAD50 ATPASE, PUTATIVE-RELATED"/>
    <property type="match status" value="1"/>
</dbReference>